<proteinExistence type="predicted"/>
<name>A0A5J4WEC1_9EUKA</name>
<organism evidence="1 2">
    <name type="scientific">Streblomastix strix</name>
    <dbReference type="NCBI Taxonomy" id="222440"/>
    <lineage>
        <taxon>Eukaryota</taxon>
        <taxon>Metamonada</taxon>
        <taxon>Preaxostyla</taxon>
        <taxon>Oxymonadida</taxon>
        <taxon>Streblomastigidae</taxon>
        <taxon>Streblomastix</taxon>
    </lineage>
</organism>
<evidence type="ECO:0000313" key="2">
    <source>
        <dbReference type="Proteomes" id="UP000324800"/>
    </source>
</evidence>
<dbReference type="Proteomes" id="UP000324800">
    <property type="component" value="Unassembled WGS sequence"/>
</dbReference>
<gene>
    <name evidence="1" type="ORF">EZS28_011394</name>
</gene>
<evidence type="ECO:0000313" key="1">
    <source>
        <dbReference type="EMBL" id="KAA6393076.1"/>
    </source>
</evidence>
<comment type="caution">
    <text evidence="1">The sequence shown here is derived from an EMBL/GenBank/DDBJ whole genome shotgun (WGS) entry which is preliminary data.</text>
</comment>
<accession>A0A5J4WEC1</accession>
<reference evidence="1 2" key="1">
    <citation type="submission" date="2019-03" db="EMBL/GenBank/DDBJ databases">
        <title>Single cell metagenomics reveals metabolic interactions within the superorganism composed of flagellate Streblomastix strix and complex community of Bacteroidetes bacteria on its surface.</title>
        <authorList>
            <person name="Treitli S.C."/>
            <person name="Kolisko M."/>
            <person name="Husnik F."/>
            <person name="Keeling P."/>
            <person name="Hampl V."/>
        </authorList>
    </citation>
    <scope>NUCLEOTIDE SEQUENCE [LARGE SCALE GENOMIC DNA]</scope>
    <source>
        <strain evidence="1">ST1C</strain>
    </source>
</reference>
<protein>
    <submittedName>
        <fullName evidence="1">Uncharacterized protein</fullName>
    </submittedName>
</protein>
<sequence length="89" mass="10047">MREFKFKSRLSQYRQLAEFQSTISPSLQPQSNAVLRESIALDSTIDIIEAVHQESLAFEPAAEQLLNNDGQLINNERRDNLITAETGQA</sequence>
<dbReference type="EMBL" id="SNRW01002347">
    <property type="protein sequence ID" value="KAA6393076.1"/>
    <property type="molecule type" value="Genomic_DNA"/>
</dbReference>
<dbReference type="AlphaFoldDB" id="A0A5J4WEC1"/>